<dbReference type="PANTHER" id="PTHR46847">
    <property type="entry name" value="D-ALLOSE-BINDING PERIPLASMIC PROTEIN-RELATED"/>
    <property type="match status" value="1"/>
</dbReference>
<evidence type="ECO:0000313" key="8">
    <source>
        <dbReference type="EMBL" id="RYS79156.1"/>
    </source>
</evidence>
<dbReference type="Proteomes" id="UP000292665">
    <property type="component" value="Unassembled WGS sequence"/>
</dbReference>
<dbReference type="RefSeq" id="WP_004848325.1">
    <property type="nucleotide sequence ID" value="NZ_CATVPX010000054.1"/>
</dbReference>
<dbReference type="Proteomes" id="UP000095787">
    <property type="component" value="Unassembled WGS sequence"/>
</dbReference>
<dbReference type="InterPro" id="IPR028082">
    <property type="entry name" value="Peripla_BP_I"/>
</dbReference>
<dbReference type="EMBL" id="CYZO01000051">
    <property type="protein sequence ID" value="CUO44756.1"/>
    <property type="molecule type" value="Genomic_DNA"/>
</dbReference>
<evidence type="ECO:0000256" key="3">
    <source>
        <dbReference type="ARBA" id="ARBA00022729"/>
    </source>
</evidence>
<dbReference type="GeneID" id="97330341"/>
<keyword evidence="3 5" id="KW-0732">Signal</keyword>
<accession>A0A174F7E2</accession>
<reference evidence="8 10" key="2">
    <citation type="journal article" date="2019" name="Science, e1252229">
        <title>Invertible promoters mediate bacterial phase variation, antibiotic resistance, and host adaptation in the gut.</title>
        <authorList>
            <person name="Jiang X."/>
            <person name="Hall A.B."/>
            <person name="Arthur T.D."/>
            <person name="Plichta D.R."/>
            <person name="Covington C.T."/>
            <person name="Poyet M."/>
            <person name="Crothers J."/>
            <person name="Moses P.L."/>
            <person name="Tolonen A.C."/>
            <person name="Vlamakis H."/>
            <person name="Alm E.J."/>
            <person name="Xavier R.J."/>
        </authorList>
    </citation>
    <scope>NUCLEOTIDE SEQUENCE [LARGE SCALE GENOMIC DNA]</scope>
    <source>
        <strain evidence="10">aa_0143</strain>
        <strain evidence="8">Aa_0143</strain>
    </source>
</reference>
<comment type="similarity">
    <text evidence="2">Belongs to the bacterial solute-binding protein 2 family.</text>
</comment>
<dbReference type="GO" id="GO:0030313">
    <property type="term" value="C:cell envelope"/>
    <property type="evidence" value="ECO:0007669"/>
    <property type="project" value="UniProtKB-SubCell"/>
</dbReference>
<proteinExistence type="inferred from homology"/>
<name>A0A174F7E2_9FIRM</name>
<evidence type="ECO:0000256" key="1">
    <source>
        <dbReference type="ARBA" id="ARBA00004196"/>
    </source>
</evidence>
<feature type="signal peptide" evidence="5">
    <location>
        <begin position="1"/>
        <end position="21"/>
    </location>
</feature>
<feature type="domain" description="Periplasmic binding protein" evidence="6">
    <location>
        <begin position="67"/>
        <end position="252"/>
    </location>
</feature>
<dbReference type="GO" id="GO:0030246">
    <property type="term" value="F:carbohydrate binding"/>
    <property type="evidence" value="ECO:0007669"/>
    <property type="project" value="UniProtKB-ARBA"/>
</dbReference>
<organism evidence="7 9">
    <name type="scientific">[Ruminococcus] torques</name>
    <dbReference type="NCBI Taxonomy" id="33039"/>
    <lineage>
        <taxon>Bacteria</taxon>
        <taxon>Bacillati</taxon>
        <taxon>Bacillota</taxon>
        <taxon>Clostridia</taxon>
        <taxon>Lachnospirales</taxon>
        <taxon>Lachnospiraceae</taxon>
        <taxon>Mediterraneibacter</taxon>
    </lineage>
</organism>
<dbReference type="EMBL" id="RCYR01000017">
    <property type="protein sequence ID" value="RYS79156.1"/>
    <property type="molecule type" value="Genomic_DNA"/>
</dbReference>
<dbReference type="Pfam" id="PF13407">
    <property type="entry name" value="Peripla_BP_4"/>
    <property type="match status" value="2"/>
</dbReference>
<evidence type="ECO:0000256" key="4">
    <source>
        <dbReference type="SAM" id="MobiDB-lite"/>
    </source>
</evidence>
<evidence type="ECO:0000256" key="2">
    <source>
        <dbReference type="ARBA" id="ARBA00007639"/>
    </source>
</evidence>
<dbReference type="AlphaFoldDB" id="A0A174F7E2"/>
<dbReference type="PROSITE" id="PS51257">
    <property type="entry name" value="PROKAR_LIPOPROTEIN"/>
    <property type="match status" value="1"/>
</dbReference>
<dbReference type="SUPFAM" id="SSF53822">
    <property type="entry name" value="Periplasmic binding protein-like I"/>
    <property type="match status" value="1"/>
</dbReference>
<sequence length="417" mass="45208">MKRKITAAAAFALCVAMGVCACSPSEKEDTFTGKEKEELAWQPNLDRISPEVYADISNLDLKPGTYISVIGKREGTAYWSEVQAGVEQAAEDINKHLGYKGEDKIKVLYNAPADSENIDEQVNILDEELARYPDVIAVASVAEDASAVQFDLAAENGIAVVAFDSRNNYQGIQCTCMTDNVAAAKEGARKMSEAIEEKGEILLIAQDSVSGTAKERTKAVTEEITANYPNVKVVETIYMDQFDDLKMQAAADELGVTKEQLAEWTVESSGQTPADEGEEAMSEEVRTKLEDIRAVADGMTDADVVARYMEKYPNLKGCFAVNADAVLLAMDAFETAENEEDIVLMGFDAGKEQIAALKNGTIDGLIVQNPFGMGYATVVAAARAALEIGNEATVDTGYVWVDKENMDDPDVKGMLYE</sequence>
<gene>
    <name evidence="8" type="ORF">EAI93_09360</name>
    <name evidence="7" type="ORF">ERS852456_02587</name>
</gene>
<dbReference type="Gene3D" id="3.40.50.2300">
    <property type="match status" value="2"/>
</dbReference>
<comment type="subcellular location">
    <subcellularLocation>
        <location evidence="1">Cell envelope</location>
    </subcellularLocation>
</comment>
<evidence type="ECO:0000313" key="9">
    <source>
        <dbReference type="Proteomes" id="UP000095787"/>
    </source>
</evidence>
<evidence type="ECO:0000313" key="10">
    <source>
        <dbReference type="Proteomes" id="UP000292665"/>
    </source>
</evidence>
<protein>
    <submittedName>
        <fullName evidence="7">D-allose transporter subunit</fullName>
    </submittedName>
    <submittedName>
        <fullName evidence="8">Sugar ABC transporter substrate-binding protein</fullName>
    </submittedName>
</protein>
<dbReference type="InterPro" id="IPR025997">
    <property type="entry name" value="SBP_2_dom"/>
</dbReference>
<feature type="chain" id="PRO_5044549878" evidence="5">
    <location>
        <begin position="22"/>
        <end position="417"/>
    </location>
</feature>
<evidence type="ECO:0000259" key="6">
    <source>
        <dbReference type="Pfam" id="PF13407"/>
    </source>
</evidence>
<reference evidence="7 9" key="1">
    <citation type="submission" date="2015-09" db="EMBL/GenBank/DDBJ databases">
        <authorList>
            <consortium name="Pathogen Informatics"/>
        </authorList>
    </citation>
    <scope>NUCLEOTIDE SEQUENCE [LARGE SCALE GENOMIC DNA]</scope>
    <source>
        <strain evidence="7 9">2789STDY5834841</strain>
    </source>
</reference>
<feature type="region of interest" description="Disordered" evidence="4">
    <location>
        <begin position="265"/>
        <end position="284"/>
    </location>
</feature>
<evidence type="ECO:0000313" key="7">
    <source>
        <dbReference type="EMBL" id="CUO44756.1"/>
    </source>
</evidence>
<dbReference type="PANTHER" id="PTHR46847:SF1">
    <property type="entry name" value="D-ALLOSE-BINDING PERIPLASMIC PROTEIN-RELATED"/>
    <property type="match status" value="1"/>
</dbReference>
<evidence type="ECO:0000256" key="5">
    <source>
        <dbReference type="SAM" id="SignalP"/>
    </source>
</evidence>
<feature type="domain" description="Periplasmic binding protein" evidence="6">
    <location>
        <begin position="300"/>
        <end position="385"/>
    </location>
</feature>